<dbReference type="PANTHER" id="PTHR43229:SF2">
    <property type="entry name" value="NODULATION PROTEIN J"/>
    <property type="match status" value="1"/>
</dbReference>
<feature type="domain" description="ABC-2 type transporter transmembrane" evidence="6">
    <location>
        <begin position="75"/>
        <end position="277"/>
    </location>
</feature>
<dbReference type="GO" id="GO:0140359">
    <property type="term" value="F:ABC-type transporter activity"/>
    <property type="evidence" value="ECO:0007669"/>
    <property type="project" value="InterPro"/>
</dbReference>
<keyword evidence="2 5" id="KW-0812">Transmembrane</keyword>
<feature type="transmembrane region" description="Helical" evidence="5">
    <location>
        <begin position="71"/>
        <end position="93"/>
    </location>
</feature>
<feature type="transmembrane region" description="Helical" evidence="5">
    <location>
        <begin position="154"/>
        <end position="179"/>
    </location>
</feature>
<keyword evidence="3 5" id="KW-1133">Transmembrane helix</keyword>
<gene>
    <name evidence="7" type="ORF">H9727_02515</name>
</gene>
<evidence type="ECO:0000259" key="6">
    <source>
        <dbReference type="Pfam" id="PF12698"/>
    </source>
</evidence>
<dbReference type="AlphaFoldDB" id="A0A9D2IDL6"/>
<evidence type="ECO:0000256" key="1">
    <source>
        <dbReference type="ARBA" id="ARBA00004141"/>
    </source>
</evidence>
<sequence>MNMLLQMTCRNLKIFLKDKANIFFSLLCPLIVLALYVLFLGRVQADSLNAALAELGVTGAGNAVQAFCDSWMLAGALSSACITVPLCACGVMVQDKKRGIAGDLLASPVPAWVAPAAYFFSVVAAGLVLCACVMLLAFGWLAVSGSWCLSVADVFAVIGTTVLSVVSSAALLVFVVGFVKSEGAFTGINVILGTVVGFLIGAYMPLSMFPEGVQYFTAFIPGSHSAGLFRNFIMGGALEQIEALSSPEFAAGLSDEFSFRLNFFGHSVSPSAMAIVVAGAAVLFVCLTLLVRFLSARSKKRT</sequence>
<reference evidence="7" key="2">
    <citation type="submission" date="2021-04" db="EMBL/GenBank/DDBJ databases">
        <authorList>
            <person name="Gilroy R."/>
        </authorList>
    </citation>
    <scope>NUCLEOTIDE SEQUENCE</scope>
    <source>
        <strain evidence="7">CHK187-5294</strain>
    </source>
</reference>
<feature type="transmembrane region" description="Helical" evidence="5">
    <location>
        <begin position="113"/>
        <end position="142"/>
    </location>
</feature>
<dbReference type="PANTHER" id="PTHR43229">
    <property type="entry name" value="NODULATION PROTEIN J"/>
    <property type="match status" value="1"/>
</dbReference>
<keyword evidence="4 5" id="KW-0472">Membrane</keyword>
<dbReference type="Pfam" id="PF12698">
    <property type="entry name" value="ABC2_membrane_3"/>
    <property type="match status" value="1"/>
</dbReference>
<feature type="transmembrane region" description="Helical" evidence="5">
    <location>
        <begin position="20"/>
        <end position="39"/>
    </location>
</feature>
<dbReference type="Proteomes" id="UP000824132">
    <property type="component" value="Unassembled WGS sequence"/>
</dbReference>
<proteinExistence type="predicted"/>
<dbReference type="EMBL" id="DXCL01000015">
    <property type="protein sequence ID" value="HIZ03137.1"/>
    <property type="molecule type" value="Genomic_DNA"/>
</dbReference>
<evidence type="ECO:0000256" key="2">
    <source>
        <dbReference type="ARBA" id="ARBA00022692"/>
    </source>
</evidence>
<evidence type="ECO:0000256" key="5">
    <source>
        <dbReference type="SAM" id="Phobius"/>
    </source>
</evidence>
<evidence type="ECO:0000256" key="4">
    <source>
        <dbReference type="ARBA" id="ARBA00023136"/>
    </source>
</evidence>
<comment type="caution">
    <text evidence="7">The sequence shown here is derived from an EMBL/GenBank/DDBJ whole genome shotgun (WGS) entry which is preliminary data.</text>
</comment>
<accession>A0A9D2IDL6</accession>
<protein>
    <submittedName>
        <fullName evidence="7">ABC transporter permease</fullName>
    </submittedName>
</protein>
<evidence type="ECO:0000313" key="8">
    <source>
        <dbReference type="Proteomes" id="UP000824132"/>
    </source>
</evidence>
<dbReference type="InterPro" id="IPR051784">
    <property type="entry name" value="Nod_factor_ABC_transporter"/>
</dbReference>
<name>A0A9D2IDL6_9FIRM</name>
<reference evidence="7" key="1">
    <citation type="journal article" date="2021" name="PeerJ">
        <title>Extensive microbial diversity within the chicken gut microbiome revealed by metagenomics and culture.</title>
        <authorList>
            <person name="Gilroy R."/>
            <person name="Ravi A."/>
            <person name="Getino M."/>
            <person name="Pursley I."/>
            <person name="Horton D.L."/>
            <person name="Alikhan N.F."/>
            <person name="Baker D."/>
            <person name="Gharbi K."/>
            <person name="Hall N."/>
            <person name="Watson M."/>
            <person name="Adriaenssens E.M."/>
            <person name="Foster-Nyarko E."/>
            <person name="Jarju S."/>
            <person name="Secka A."/>
            <person name="Antonio M."/>
            <person name="Oren A."/>
            <person name="Chaudhuri R.R."/>
            <person name="La Ragione R."/>
            <person name="Hildebrand F."/>
            <person name="Pallen M.J."/>
        </authorList>
    </citation>
    <scope>NUCLEOTIDE SEQUENCE</scope>
    <source>
        <strain evidence="7">CHK187-5294</strain>
    </source>
</reference>
<dbReference type="GO" id="GO:0016020">
    <property type="term" value="C:membrane"/>
    <property type="evidence" value="ECO:0007669"/>
    <property type="project" value="UniProtKB-SubCell"/>
</dbReference>
<dbReference type="InterPro" id="IPR013525">
    <property type="entry name" value="ABC2_TM"/>
</dbReference>
<feature type="transmembrane region" description="Helical" evidence="5">
    <location>
        <begin position="272"/>
        <end position="294"/>
    </location>
</feature>
<comment type="subcellular location">
    <subcellularLocation>
        <location evidence="1">Membrane</location>
        <topology evidence="1">Multi-pass membrane protein</topology>
    </subcellularLocation>
</comment>
<organism evidence="7 8">
    <name type="scientific">Candidatus Borkfalkia avistercoris</name>
    <dbReference type="NCBI Taxonomy" id="2838504"/>
    <lineage>
        <taxon>Bacteria</taxon>
        <taxon>Bacillati</taxon>
        <taxon>Bacillota</taxon>
        <taxon>Clostridia</taxon>
        <taxon>Christensenellales</taxon>
        <taxon>Christensenellaceae</taxon>
        <taxon>Candidatus Borkfalkia</taxon>
    </lineage>
</organism>
<evidence type="ECO:0000256" key="3">
    <source>
        <dbReference type="ARBA" id="ARBA00022989"/>
    </source>
</evidence>
<feature type="transmembrane region" description="Helical" evidence="5">
    <location>
        <begin position="186"/>
        <end position="206"/>
    </location>
</feature>
<evidence type="ECO:0000313" key="7">
    <source>
        <dbReference type="EMBL" id="HIZ03137.1"/>
    </source>
</evidence>